<dbReference type="GO" id="GO:0016747">
    <property type="term" value="F:acyltransferase activity, transferring groups other than amino-acyl groups"/>
    <property type="evidence" value="ECO:0007669"/>
    <property type="project" value="InterPro"/>
</dbReference>
<dbReference type="EMBL" id="JPWI01000013">
    <property type="protein sequence ID" value="RCK43576.1"/>
    <property type="molecule type" value="Genomic_DNA"/>
</dbReference>
<evidence type="ECO:0000256" key="1">
    <source>
        <dbReference type="SAM" id="MobiDB-lite"/>
    </source>
</evidence>
<dbReference type="AlphaFoldDB" id="A0A367WQ30"/>
<feature type="domain" description="N-acetyltransferase" evidence="2">
    <location>
        <begin position="1"/>
        <end position="144"/>
    </location>
</feature>
<accession>A0A367WQ30</accession>
<dbReference type="Pfam" id="PF00583">
    <property type="entry name" value="Acetyltransf_1"/>
    <property type="match status" value="2"/>
</dbReference>
<feature type="region of interest" description="Disordered" evidence="1">
    <location>
        <begin position="286"/>
        <end position="306"/>
    </location>
</feature>
<evidence type="ECO:0000313" key="3">
    <source>
        <dbReference type="EMBL" id="RCK43576.1"/>
    </source>
</evidence>
<protein>
    <recommendedName>
        <fullName evidence="2">N-acetyltransferase domain-containing protein</fullName>
    </recommendedName>
</protein>
<evidence type="ECO:0000259" key="2">
    <source>
        <dbReference type="PROSITE" id="PS51186"/>
    </source>
</evidence>
<sequence length="306" mass="34835">MQDMLYRAVEEWGLTKPESNYYDFWQSILKNPFDRLAALVLATHNDQCIGVGLAHWRPYFSEGCRSVVYMVAAPYRNQGVGDVLKDGMDRVFQQRGLTHQYALVTPENAEIIPFLARCGFTENLHERSFRFCWDGAPYSYIPVPGLTLYPFDRDHFDPKVAGELADFYNRAYSTEHVHPTVTSDLISKLIKTDDAWMVYARDDATGQIAACTECTRFGMFSGIAVLRPWWGTGLAKWITGYSLDEFQKMGIKPLWSMVREKNAASIRLHKSVGSYENGYCRHFISEIPDQDPGAPQTGETAPATRR</sequence>
<dbReference type="Proteomes" id="UP000252255">
    <property type="component" value="Unassembled WGS sequence"/>
</dbReference>
<dbReference type="PROSITE" id="PS51186">
    <property type="entry name" value="GNAT"/>
    <property type="match status" value="2"/>
</dbReference>
<proteinExistence type="predicted"/>
<comment type="caution">
    <text evidence="3">The sequence shown here is derived from an EMBL/GenBank/DDBJ whole genome shotgun (WGS) entry which is preliminary data.</text>
</comment>
<dbReference type="SUPFAM" id="SSF55729">
    <property type="entry name" value="Acyl-CoA N-acyltransferases (Nat)"/>
    <property type="match status" value="2"/>
</dbReference>
<name>A0A367WQ30_9PROT</name>
<dbReference type="Gene3D" id="3.40.630.30">
    <property type="match status" value="2"/>
</dbReference>
<reference evidence="3 4" key="1">
    <citation type="submission" date="2014-07" db="EMBL/GenBank/DDBJ databases">
        <title>Draft genome sequence of Thalassospira profundimaris PR54-5.</title>
        <authorList>
            <person name="Lai Q."/>
            <person name="Shao Z."/>
        </authorList>
    </citation>
    <scope>NUCLEOTIDE SEQUENCE [LARGE SCALE GENOMIC DNA]</scope>
    <source>
        <strain evidence="3 4">PR54-5</strain>
    </source>
</reference>
<gene>
    <name evidence="3" type="ORF">TH30_18350</name>
</gene>
<evidence type="ECO:0000313" key="4">
    <source>
        <dbReference type="Proteomes" id="UP000252255"/>
    </source>
</evidence>
<dbReference type="InterPro" id="IPR016181">
    <property type="entry name" value="Acyl_CoA_acyltransferase"/>
</dbReference>
<dbReference type="InterPro" id="IPR000182">
    <property type="entry name" value="GNAT_dom"/>
</dbReference>
<feature type="domain" description="N-acetyltransferase" evidence="2">
    <location>
        <begin position="146"/>
        <end position="294"/>
    </location>
</feature>
<organism evidence="3 4">
    <name type="scientific">Thalassospira profundimaris</name>
    <dbReference type="NCBI Taxonomy" id="502049"/>
    <lineage>
        <taxon>Bacteria</taxon>
        <taxon>Pseudomonadati</taxon>
        <taxon>Pseudomonadota</taxon>
        <taxon>Alphaproteobacteria</taxon>
        <taxon>Rhodospirillales</taxon>
        <taxon>Thalassospiraceae</taxon>
        <taxon>Thalassospira</taxon>
    </lineage>
</organism>